<reference evidence="3" key="1">
    <citation type="submission" date="2015-12" db="EMBL/GenBank/DDBJ databases">
        <title>Update maize B73 reference genome by single molecule sequencing technologies.</title>
        <authorList>
            <consortium name="Maize Genome Sequencing Project"/>
            <person name="Ware D."/>
        </authorList>
    </citation>
    <scope>NUCLEOTIDE SEQUENCE</scope>
    <source>
        <tissue evidence="3">Seedling</tissue>
    </source>
</reference>
<keyword evidence="1" id="KW-0833">Ubl conjugation pathway</keyword>
<protein>
    <submittedName>
        <fullName evidence="3">Putative ARM repeat-containing protein containing family protein</fullName>
    </submittedName>
</protein>
<dbReference type="InParanoid" id="A0A1D6PDJ9"/>
<organism evidence="3">
    <name type="scientific">Zea mays</name>
    <name type="common">Maize</name>
    <dbReference type="NCBI Taxonomy" id="4577"/>
    <lineage>
        <taxon>Eukaryota</taxon>
        <taxon>Viridiplantae</taxon>
        <taxon>Streptophyta</taxon>
        <taxon>Embryophyta</taxon>
        <taxon>Tracheophyta</taxon>
        <taxon>Spermatophyta</taxon>
        <taxon>Magnoliopsida</taxon>
        <taxon>Liliopsida</taxon>
        <taxon>Poales</taxon>
        <taxon>Poaceae</taxon>
        <taxon>PACMAD clade</taxon>
        <taxon>Panicoideae</taxon>
        <taxon>Andropogonodae</taxon>
        <taxon>Andropogoneae</taxon>
        <taxon>Tripsacinae</taxon>
        <taxon>Zea</taxon>
    </lineage>
</organism>
<dbReference type="SUPFAM" id="SSF48371">
    <property type="entry name" value="ARM repeat"/>
    <property type="match status" value="1"/>
</dbReference>
<dbReference type="AlphaFoldDB" id="A0A1D6PDJ9"/>
<dbReference type="SMR" id="A0A1D6PDJ9"/>
<dbReference type="OMA" id="CSMAIPA"/>
<dbReference type="PaxDb" id="4577-GRMZM2G402015_P01"/>
<feature type="domain" description="U-box" evidence="2">
    <location>
        <begin position="12"/>
        <end position="118"/>
    </location>
</feature>
<dbReference type="InterPro" id="IPR058678">
    <property type="entry name" value="ARM_PUB"/>
</dbReference>
<sequence length="143" mass="14858">MVTIGCSMAIPALVQLLSNGSQRGKKDAATTLFKLCSIYQGNKGKAVRAGLVPILLELLMETESGMVDEALAILAILSGHPEGKAANGAASAVPVLVGVVRNGSPRSKENAAAAMVHLYNGVSSSNSILLKHRSRASCLCWRS</sequence>
<name>A0A1D6PDJ9_MAIZE</name>
<dbReference type="Gene3D" id="1.25.10.10">
    <property type="entry name" value="Leucine-rich Repeat Variant"/>
    <property type="match status" value="1"/>
</dbReference>
<proteinExistence type="predicted"/>
<dbReference type="InterPro" id="IPR016024">
    <property type="entry name" value="ARM-type_fold"/>
</dbReference>
<accession>A0A1D6PDJ9</accession>
<dbReference type="EMBL" id="CM000785">
    <property type="protein sequence ID" value="AQL07647.1"/>
    <property type="molecule type" value="Genomic_DNA"/>
</dbReference>
<evidence type="ECO:0000256" key="1">
    <source>
        <dbReference type="ARBA" id="ARBA00022786"/>
    </source>
</evidence>
<dbReference type="InterPro" id="IPR011989">
    <property type="entry name" value="ARM-like"/>
</dbReference>
<dbReference type="eggNOG" id="KOG0167">
    <property type="taxonomic scope" value="Eukaryota"/>
</dbReference>
<dbReference type="Pfam" id="PF25598">
    <property type="entry name" value="ARM_PUB"/>
    <property type="match status" value="1"/>
</dbReference>
<evidence type="ECO:0000313" key="3">
    <source>
        <dbReference type="EMBL" id="AQL07647.1"/>
    </source>
</evidence>
<gene>
    <name evidence="3" type="ORF">ZEAMMB73_Zm00001d047803</name>
</gene>
<dbReference type="PANTHER" id="PTHR23315">
    <property type="entry name" value="U BOX DOMAIN-CONTAINING"/>
    <property type="match status" value="1"/>
</dbReference>
<evidence type="ECO:0000259" key="2">
    <source>
        <dbReference type="Pfam" id="PF25598"/>
    </source>
</evidence>
<dbReference type="PANTHER" id="PTHR23315:SF275">
    <property type="entry name" value="U-BOX DOMAIN-CONTAINING PROTEIN 13"/>
    <property type="match status" value="1"/>
</dbReference>